<sequence>MKIEVSDSAIKWFKDEMGLEKGDKVKFFSQIYGTSPVQPGYALGFTKDNSPLDMAVYTEKEGIQFYVEERDLWFFDGHDLFVDYNEEQDELVYNYTKSE</sequence>
<name>A0ABT2WIA5_9BACI</name>
<dbReference type="Proteomes" id="UP001208656">
    <property type="component" value="Unassembled WGS sequence"/>
</dbReference>
<evidence type="ECO:0000256" key="1">
    <source>
        <dbReference type="ARBA" id="ARBA00006718"/>
    </source>
</evidence>
<gene>
    <name evidence="2" type="ORF">OEV82_13290</name>
</gene>
<dbReference type="InterPro" id="IPR008326">
    <property type="entry name" value="PdhI-like"/>
</dbReference>
<organism evidence="2 3">
    <name type="scientific">Pallidibacillus thermolactis</name>
    <dbReference type="NCBI Taxonomy" id="251051"/>
    <lineage>
        <taxon>Bacteria</taxon>
        <taxon>Bacillati</taxon>
        <taxon>Bacillota</taxon>
        <taxon>Bacilli</taxon>
        <taxon>Bacillales</taxon>
        <taxon>Bacillaceae</taxon>
        <taxon>Pallidibacillus</taxon>
    </lineage>
</organism>
<dbReference type="PIRSF" id="PIRSF034852">
    <property type="entry name" value="UCP034852"/>
    <property type="match status" value="1"/>
</dbReference>
<dbReference type="SUPFAM" id="SSF89360">
    <property type="entry name" value="HesB-like domain"/>
    <property type="match status" value="1"/>
</dbReference>
<accession>A0ABT2WIA5</accession>
<dbReference type="EMBL" id="JAOUSE010000052">
    <property type="protein sequence ID" value="MCU9595417.1"/>
    <property type="molecule type" value="Genomic_DNA"/>
</dbReference>
<keyword evidence="3" id="KW-1185">Reference proteome</keyword>
<evidence type="ECO:0000313" key="2">
    <source>
        <dbReference type="EMBL" id="MCU9595417.1"/>
    </source>
</evidence>
<dbReference type="RefSeq" id="WP_173661861.1">
    <property type="nucleotide sequence ID" value="NZ_JAOUSE010000052.1"/>
</dbReference>
<dbReference type="InterPro" id="IPR035903">
    <property type="entry name" value="HesB-like_dom_sf"/>
</dbReference>
<protein>
    <submittedName>
        <fullName evidence="2">HesB/YadR/YfhF family protein</fullName>
    </submittedName>
</protein>
<proteinExistence type="inferred from homology"/>
<reference evidence="2 3" key="1">
    <citation type="submission" date="2022-10" db="EMBL/GenBank/DDBJ databases">
        <title>Description of Fervidibacillus gen. nov. in the family Fervidibacillaceae fam. nov. with two species, Fervidibacillus albus sp. nov., and Fervidibacillus halotolerans sp. nov., isolated from tidal flat sediments.</title>
        <authorList>
            <person name="Kwon K.K."/>
            <person name="Yang S.-H."/>
        </authorList>
    </citation>
    <scope>NUCLEOTIDE SEQUENCE [LARGE SCALE GENOMIC DNA]</scope>
    <source>
        <strain evidence="2 3">DSM 23332</strain>
    </source>
</reference>
<comment type="similarity">
    <text evidence="1">Belongs to the HesB/IscA family.</text>
</comment>
<comment type="caution">
    <text evidence="2">The sequence shown here is derived from an EMBL/GenBank/DDBJ whole genome shotgun (WGS) entry which is preliminary data.</text>
</comment>
<evidence type="ECO:0000313" key="3">
    <source>
        <dbReference type="Proteomes" id="UP001208656"/>
    </source>
</evidence>